<evidence type="ECO:0000256" key="1">
    <source>
        <dbReference type="SAM" id="MobiDB-lite"/>
    </source>
</evidence>
<name>A0A6V8R146_TRIAP</name>
<gene>
    <name evidence="2" type="ORF">TASIC1_0009032200</name>
</gene>
<evidence type="ECO:0000313" key="3">
    <source>
        <dbReference type="Proteomes" id="UP000517252"/>
    </source>
</evidence>
<accession>A0A6V8R146</accession>
<dbReference type="EMBL" id="BLZH01000009">
    <property type="protein sequence ID" value="GFP57985.1"/>
    <property type="molecule type" value="Genomic_DNA"/>
</dbReference>
<protein>
    <submittedName>
        <fullName evidence="2">Uncharacterized protein</fullName>
    </submittedName>
</protein>
<feature type="compositionally biased region" description="Acidic residues" evidence="1">
    <location>
        <begin position="94"/>
        <end position="103"/>
    </location>
</feature>
<evidence type="ECO:0000313" key="2">
    <source>
        <dbReference type="EMBL" id="GFP57985.1"/>
    </source>
</evidence>
<reference evidence="2 3" key="1">
    <citation type="submission" date="2020-07" db="EMBL/GenBank/DDBJ databases">
        <title>Trichoderma asperellum IC-1 whole genome shotgun sequence.</title>
        <authorList>
            <person name="Kanamasa S."/>
            <person name="Takahashi H."/>
        </authorList>
    </citation>
    <scope>NUCLEOTIDE SEQUENCE [LARGE SCALE GENOMIC DNA]</scope>
    <source>
        <strain evidence="2 3">IC-1</strain>
    </source>
</reference>
<sequence length="125" mass="14424">MQTRGRMHTLVAIEQKRKHYITEMVNFAHGKVQKLLDYDPQLTPNQEAGDDLKESLNVTFRGWPPKEPFYGYGVLNVYRALKEIIDVHNLKFDDYDDETDSSSETDTSMTDHDPCIVTLENAPFS</sequence>
<proteinExistence type="predicted"/>
<organism evidence="2 3">
    <name type="scientific">Trichoderma asperellum</name>
    <name type="common">Filamentous fungus</name>
    <dbReference type="NCBI Taxonomy" id="101201"/>
    <lineage>
        <taxon>Eukaryota</taxon>
        <taxon>Fungi</taxon>
        <taxon>Dikarya</taxon>
        <taxon>Ascomycota</taxon>
        <taxon>Pezizomycotina</taxon>
        <taxon>Sordariomycetes</taxon>
        <taxon>Hypocreomycetidae</taxon>
        <taxon>Hypocreales</taxon>
        <taxon>Hypocreaceae</taxon>
        <taxon>Trichoderma</taxon>
    </lineage>
</organism>
<comment type="caution">
    <text evidence="2">The sequence shown here is derived from an EMBL/GenBank/DDBJ whole genome shotgun (WGS) entry which is preliminary data.</text>
</comment>
<dbReference type="Proteomes" id="UP000517252">
    <property type="component" value="Unassembled WGS sequence"/>
</dbReference>
<dbReference type="AlphaFoldDB" id="A0A6V8R146"/>
<feature type="region of interest" description="Disordered" evidence="1">
    <location>
        <begin position="94"/>
        <end position="113"/>
    </location>
</feature>